<reference evidence="4 5" key="1">
    <citation type="submission" date="2019-11" db="EMBL/GenBank/DDBJ databases">
        <title>Pedobacter petrophilus genome.</title>
        <authorList>
            <person name="Feldbauer M.J."/>
            <person name="Newman J.D."/>
        </authorList>
    </citation>
    <scope>NUCLEOTIDE SEQUENCE [LARGE SCALE GENOMIC DNA]</scope>
    <source>
        <strain evidence="4 5">LMG 29686</strain>
    </source>
</reference>
<evidence type="ECO:0000313" key="4">
    <source>
        <dbReference type="EMBL" id="MRX78382.1"/>
    </source>
</evidence>
<dbReference type="AlphaFoldDB" id="A0A7K0G430"/>
<dbReference type="PANTHER" id="PTHR42919:SF8">
    <property type="entry name" value="N-ALPHA-ACETYLTRANSFERASE 50"/>
    <property type="match status" value="1"/>
</dbReference>
<dbReference type="SUPFAM" id="SSF55729">
    <property type="entry name" value="Acyl-CoA N-acyltransferases (Nat)"/>
    <property type="match status" value="1"/>
</dbReference>
<keyword evidence="1 4" id="KW-0808">Transferase</keyword>
<gene>
    <name evidence="4" type="ORF">GJU39_20065</name>
</gene>
<protein>
    <submittedName>
        <fullName evidence="4">GNAT family N-acetyltransferase</fullName>
    </submittedName>
</protein>
<evidence type="ECO:0000256" key="2">
    <source>
        <dbReference type="ARBA" id="ARBA00023315"/>
    </source>
</evidence>
<keyword evidence="5" id="KW-1185">Reference proteome</keyword>
<dbReference type="EMBL" id="WKKH01000050">
    <property type="protein sequence ID" value="MRX78382.1"/>
    <property type="molecule type" value="Genomic_DNA"/>
</dbReference>
<dbReference type="InterPro" id="IPR051556">
    <property type="entry name" value="N-term/lysine_N-AcTrnsfr"/>
</dbReference>
<dbReference type="PROSITE" id="PS51186">
    <property type="entry name" value="GNAT"/>
    <property type="match status" value="1"/>
</dbReference>
<evidence type="ECO:0000313" key="5">
    <source>
        <dbReference type="Proteomes" id="UP000487757"/>
    </source>
</evidence>
<dbReference type="OrthoDB" id="7205533at2"/>
<dbReference type="InterPro" id="IPR016181">
    <property type="entry name" value="Acyl_CoA_acyltransferase"/>
</dbReference>
<dbReference type="InterPro" id="IPR000182">
    <property type="entry name" value="GNAT_dom"/>
</dbReference>
<dbReference type="RefSeq" id="WP_154282788.1">
    <property type="nucleotide sequence ID" value="NZ_JBHUJQ010000001.1"/>
</dbReference>
<keyword evidence="2" id="KW-0012">Acyltransferase</keyword>
<dbReference type="Proteomes" id="UP000487757">
    <property type="component" value="Unassembled WGS sequence"/>
</dbReference>
<dbReference type="Pfam" id="PF00583">
    <property type="entry name" value="Acetyltransf_1"/>
    <property type="match status" value="1"/>
</dbReference>
<dbReference type="CDD" id="cd04301">
    <property type="entry name" value="NAT_SF"/>
    <property type="match status" value="1"/>
</dbReference>
<accession>A0A7K0G430</accession>
<proteinExistence type="predicted"/>
<dbReference type="Gene3D" id="3.40.630.30">
    <property type="match status" value="1"/>
</dbReference>
<organism evidence="4 5">
    <name type="scientific">Pedobacter petrophilus</name>
    <dbReference type="NCBI Taxonomy" id="1908241"/>
    <lineage>
        <taxon>Bacteria</taxon>
        <taxon>Pseudomonadati</taxon>
        <taxon>Bacteroidota</taxon>
        <taxon>Sphingobacteriia</taxon>
        <taxon>Sphingobacteriales</taxon>
        <taxon>Sphingobacteriaceae</taxon>
        <taxon>Pedobacter</taxon>
    </lineage>
</organism>
<evidence type="ECO:0000256" key="1">
    <source>
        <dbReference type="ARBA" id="ARBA00022679"/>
    </source>
</evidence>
<dbReference type="GO" id="GO:0016747">
    <property type="term" value="F:acyltransferase activity, transferring groups other than amino-acyl groups"/>
    <property type="evidence" value="ECO:0007669"/>
    <property type="project" value="InterPro"/>
</dbReference>
<name>A0A7K0G430_9SPHI</name>
<feature type="domain" description="N-acetyltransferase" evidence="3">
    <location>
        <begin position="4"/>
        <end position="173"/>
    </location>
</feature>
<sequence>MEHITITVATAESISTIQQIGKETFYETFSGSNTKEDMQKYLDENFSEEKVKSELNNNESMFFVAWDESLPVGYLKVNVGAAQTEDQGNTALEIERIYVKSSHHGKKVGQMLYEQALVTAEQLKKDTIWLGVWEENPRAIRFYEKNGFFAFDRHIFKMGDDEQTDIMMRKTLSPLVK</sequence>
<comment type="caution">
    <text evidence="4">The sequence shown here is derived from an EMBL/GenBank/DDBJ whole genome shotgun (WGS) entry which is preliminary data.</text>
</comment>
<dbReference type="PANTHER" id="PTHR42919">
    <property type="entry name" value="N-ALPHA-ACETYLTRANSFERASE"/>
    <property type="match status" value="1"/>
</dbReference>
<evidence type="ECO:0000259" key="3">
    <source>
        <dbReference type="PROSITE" id="PS51186"/>
    </source>
</evidence>